<sequence>MILGKLSCGERAMVRRFAEDTASNARVKLDLHFAEDLTERTLSALLEH</sequence>
<dbReference type="AlphaFoldDB" id="A0A0P1H9B0"/>
<evidence type="ECO:0000313" key="1">
    <source>
        <dbReference type="EMBL" id="CUI00009.1"/>
    </source>
</evidence>
<accession>A0A0P1H9B0</accession>
<proteinExistence type="predicted"/>
<dbReference type="Proteomes" id="UP000051326">
    <property type="component" value="Unassembled WGS sequence"/>
</dbReference>
<organism evidence="1 2">
    <name type="scientific">Leisingera aquaemixtae</name>
    <dbReference type="NCBI Taxonomy" id="1396826"/>
    <lineage>
        <taxon>Bacteria</taxon>
        <taxon>Pseudomonadati</taxon>
        <taxon>Pseudomonadota</taxon>
        <taxon>Alphaproteobacteria</taxon>
        <taxon>Rhodobacterales</taxon>
        <taxon>Roseobacteraceae</taxon>
        <taxon>Leisingera</taxon>
    </lineage>
</organism>
<evidence type="ECO:0000313" key="2">
    <source>
        <dbReference type="Proteomes" id="UP000051326"/>
    </source>
</evidence>
<name>A0A0P1H9B0_9RHOB</name>
<dbReference type="EMBL" id="CYSR01000021">
    <property type="protein sequence ID" value="CUI00009.1"/>
    <property type="molecule type" value="Genomic_DNA"/>
</dbReference>
<protein>
    <submittedName>
        <fullName evidence="1">Uncharacterized protein</fullName>
    </submittedName>
</protein>
<reference evidence="1 2" key="1">
    <citation type="submission" date="2015-09" db="EMBL/GenBank/DDBJ databases">
        <authorList>
            <consortium name="Swine Surveillance"/>
        </authorList>
    </citation>
    <scope>NUCLEOTIDE SEQUENCE [LARGE SCALE GENOMIC DNA]</scope>
    <source>
        <strain evidence="1 2">CECT 8399</strain>
    </source>
</reference>
<dbReference type="STRING" id="1396826.PHA8399_02135"/>
<gene>
    <name evidence="1" type="ORF">PHA8399_02135</name>
</gene>